<evidence type="ECO:0000256" key="1">
    <source>
        <dbReference type="ARBA" id="ARBA00024322"/>
    </source>
</evidence>
<dbReference type="EMBL" id="JBJHZZ010000027">
    <property type="protein sequence ID" value="MFL0248705.1"/>
    <property type="molecule type" value="Genomic_DNA"/>
</dbReference>
<evidence type="ECO:0000256" key="2">
    <source>
        <dbReference type="ARBA" id="ARBA00024446"/>
    </source>
</evidence>
<dbReference type="CDD" id="cd07053">
    <property type="entry name" value="BMC_PduT_repeat1"/>
    <property type="match status" value="1"/>
</dbReference>
<comment type="caution">
    <text evidence="5">The sequence shown here is derived from an EMBL/GenBank/DDBJ whole genome shotgun (WGS) entry which is preliminary data.</text>
</comment>
<feature type="domain" description="BMC" evidence="4">
    <location>
        <begin position="95"/>
        <end position="181"/>
    </location>
</feature>
<sequence>MDSLGMLEVNSIAIGIKAGDAMLKTALVTLVTAQTACPGKYIVLIQGDVAAVKSSVEAGKSEAKETLVDSLVIPSLHPQVFSALNGSSDIEKRDAVGVIETFSLATAIYAADASVKAAEVDLIEIRLGRGLGGKAFVLLTGDVSSVKAAVEAAVKKHENEGTIAKTVVIPSPHPDIMKALL</sequence>
<dbReference type="SMART" id="SM00877">
    <property type="entry name" value="BMC"/>
    <property type="match status" value="2"/>
</dbReference>
<dbReference type="InterPro" id="IPR044872">
    <property type="entry name" value="CcmK/CsoS1_BMC"/>
</dbReference>
<protein>
    <submittedName>
        <fullName evidence="5">BMC domain-containing protein</fullName>
    </submittedName>
</protein>
<dbReference type="PANTHER" id="PTHR33941">
    <property type="entry name" value="PROPANEDIOL UTILIZATION PROTEIN PDUA"/>
    <property type="match status" value="1"/>
</dbReference>
<dbReference type="InterPro" id="IPR050575">
    <property type="entry name" value="BMC_shell"/>
</dbReference>
<comment type="subcellular location">
    <subcellularLocation>
        <location evidence="1">Bacterial microcompartment</location>
    </subcellularLocation>
</comment>
<dbReference type="SUPFAM" id="SSF143414">
    <property type="entry name" value="CcmK-like"/>
    <property type="match status" value="2"/>
</dbReference>
<dbReference type="Gene3D" id="3.30.70.1710">
    <property type="match status" value="2"/>
</dbReference>
<accession>A0ABW8TAN6</accession>
<dbReference type="CDD" id="cd07054">
    <property type="entry name" value="BMC_PduT_repeat2"/>
    <property type="match status" value="1"/>
</dbReference>
<name>A0ABW8TAN6_9CLOT</name>
<evidence type="ECO:0000313" key="6">
    <source>
        <dbReference type="Proteomes" id="UP001623591"/>
    </source>
</evidence>
<keyword evidence="2" id="KW-1283">Bacterial microcompartment</keyword>
<dbReference type="InterPro" id="IPR037233">
    <property type="entry name" value="CcmK-like_sf"/>
</dbReference>
<dbReference type="RefSeq" id="WP_406771132.1">
    <property type="nucleotide sequence ID" value="NZ_JBJHZZ010000027.1"/>
</dbReference>
<proteinExistence type="inferred from homology"/>
<reference evidence="5 6" key="1">
    <citation type="submission" date="2024-11" db="EMBL/GenBank/DDBJ databases">
        <authorList>
            <person name="Heng Y.C."/>
            <person name="Lim A.C.H."/>
            <person name="Lee J.K.Y."/>
            <person name="Kittelmann S."/>
        </authorList>
    </citation>
    <scope>NUCLEOTIDE SEQUENCE [LARGE SCALE GENOMIC DNA]</scope>
    <source>
        <strain evidence="5 6">WILCCON 0185</strain>
    </source>
</reference>
<dbReference type="InterPro" id="IPR000249">
    <property type="entry name" value="BMC_dom"/>
</dbReference>
<keyword evidence="6" id="KW-1185">Reference proteome</keyword>
<comment type="similarity">
    <text evidence="3">Belongs to the bacterial microcompartments protein family.</text>
</comment>
<evidence type="ECO:0000256" key="3">
    <source>
        <dbReference type="PROSITE-ProRule" id="PRU01278"/>
    </source>
</evidence>
<feature type="domain" description="BMC" evidence="4">
    <location>
        <begin position="3"/>
        <end position="85"/>
    </location>
</feature>
<dbReference type="InterPro" id="IPR011238">
    <property type="entry name" value="Micro_shell_prot_PduT"/>
</dbReference>
<dbReference type="Proteomes" id="UP001623591">
    <property type="component" value="Unassembled WGS sequence"/>
</dbReference>
<gene>
    <name evidence="5" type="ORF">ACJDUG_17320</name>
</gene>
<evidence type="ECO:0000313" key="5">
    <source>
        <dbReference type="EMBL" id="MFL0248705.1"/>
    </source>
</evidence>
<dbReference type="PANTHER" id="PTHR33941:SF11">
    <property type="entry name" value="BACTERIAL MICROCOMPARTMENT SHELL PROTEIN PDUJ"/>
    <property type="match status" value="1"/>
</dbReference>
<organism evidence="5 6">
    <name type="scientific">Candidatus Clostridium stratigraminis</name>
    <dbReference type="NCBI Taxonomy" id="3381661"/>
    <lineage>
        <taxon>Bacteria</taxon>
        <taxon>Bacillati</taxon>
        <taxon>Bacillota</taxon>
        <taxon>Clostridia</taxon>
        <taxon>Eubacteriales</taxon>
        <taxon>Clostridiaceae</taxon>
        <taxon>Clostridium</taxon>
    </lineage>
</organism>
<dbReference type="PROSITE" id="PS51930">
    <property type="entry name" value="BMC_2"/>
    <property type="match status" value="2"/>
</dbReference>
<dbReference type="Pfam" id="PF00936">
    <property type="entry name" value="BMC"/>
    <property type="match status" value="2"/>
</dbReference>
<dbReference type="PIRSF" id="PIRSF034834">
    <property type="entry name" value="PduT"/>
    <property type="match status" value="1"/>
</dbReference>
<evidence type="ECO:0000259" key="4">
    <source>
        <dbReference type="PROSITE" id="PS51930"/>
    </source>
</evidence>